<evidence type="ECO:0000256" key="3">
    <source>
        <dbReference type="ARBA" id="ARBA00022692"/>
    </source>
</evidence>
<keyword evidence="5 7" id="KW-0472">Membrane</keyword>
<dbReference type="PANTHER" id="PTHR30213:SF0">
    <property type="entry name" value="UPF0761 MEMBRANE PROTEIN YIHY"/>
    <property type="match status" value="1"/>
</dbReference>
<protein>
    <recommendedName>
        <fullName evidence="10">YihY/virulence factor BrkB family protein</fullName>
    </recommendedName>
</protein>
<evidence type="ECO:0000256" key="7">
    <source>
        <dbReference type="SAM" id="Phobius"/>
    </source>
</evidence>
<gene>
    <name evidence="8" type="ORF">GCM10011322_11540</name>
</gene>
<dbReference type="GO" id="GO:0005886">
    <property type="term" value="C:plasma membrane"/>
    <property type="evidence" value="ECO:0007669"/>
    <property type="project" value="UniProtKB-SubCell"/>
</dbReference>
<evidence type="ECO:0000256" key="4">
    <source>
        <dbReference type="ARBA" id="ARBA00022989"/>
    </source>
</evidence>
<feature type="region of interest" description="Disordered" evidence="6">
    <location>
        <begin position="374"/>
        <end position="402"/>
    </location>
</feature>
<keyword evidence="9" id="KW-1185">Reference proteome</keyword>
<dbReference type="Proteomes" id="UP000600449">
    <property type="component" value="Unassembled WGS sequence"/>
</dbReference>
<feature type="transmembrane region" description="Helical" evidence="7">
    <location>
        <begin position="184"/>
        <end position="205"/>
    </location>
</feature>
<feature type="transmembrane region" description="Helical" evidence="7">
    <location>
        <begin position="238"/>
        <end position="265"/>
    </location>
</feature>
<proteinExistence type="predicted"/>
<reference evidence="8 9" key="1">
    <citation type="journal article" date="2014" name="Int. J. Syst. Evol. Microbiol.">
        <title>Complete genome sequence of Corynebacterium casei LMG S-19264T (=DSM 44701T), isolated from a smear-ripened cheese.</title>
        <authorList>
            <consortium name="US DOE Joint Genome Institute (JGI-PGF)"/>
            <person name="Walter F."/>
            <person name="Albersmeier A."/>
            <person name="Kalinowski J."/>
            <person name="Ruckert C."/>
        </authorList>
    </citation>
    <scope>NUCLEOTIDE SEQUENCE [LARGE SCALE GENOMIC DNA]</scope>
    <source>
        <strain evidence="8 9">CGMCC 1.9161</strain>
    </source>
</reference>
<dbReference type="InterPro" id="IPR017039">
    <property type="entry name" value="Virul_fac_BrkB"/>
</dbReference>
<feature type="compositionally biased region" description="Basic and acidic residues" evidence="6">
    <location>
        <begin position="8"/>
        <end position="17"/>
    </location>
</feature>
<evidence type="ECO:0000256" key="1">
    <source>
        <dbReference type="ARBA" id="ARBA00004651"/>
    </source>
</evidence>
<dbReference type="NCBIfam" id="TIGR00765">
    <property type="entry name" value="yihY_not_rbn"/>
    <property type="match status" value="1"/>
</dbReference>
<comment type="caution">
    <text evidence="8">The sequence shown here is derived from an EMBL/GenBank/DDBJ whole genome shotgun (WGS) entry which is preliminary data.</text>
</comment>
<keyword evidence="4 7" id="KW-1133">Transmembrane helix</keyword>
<keyword evidence="3 7" id="KW-0812">Transmembrane</keyword>
<feature type="region of interest" description="Disordered" evidence="6">
    <location>
        <begin position="1"/>
        <end position="20"/>
    </location>
</feature>
<dbReference type="RefSeq" id="WP_188910547.1">
    <property type="nucleotide sequence ID" value="NZ_BMMF01000003.1"/>
</dbReference>
<dbReference type="Pfam" id="PF03631">
    <property type="entry name" value="Virul_fac_BrkB"/>
    <property type="match status" value="1"/>
</dbReference>
<evidence type="ECO:0000313" key="8">
    <source>
        <dbReference type="EMBL" id="GGK26764.1"/>
    </source>
</evidence>
<feature type="region of interest" description="Disordered" evidence="6">
    <location>
        <begin position="32"/>
        <end position="102"/>
    </location>
</feature>
<feature type="compositionally biased region" description="Basic and acidic residues" evidence="6">
    <location>
        <begin position="48"/>
        <end position="62"/>
    </location>
</feature>
<dbReference type="EMBL" id="BMMF01000003">
    <property type="protein sequence ID" value="GGK26764.1"/>
    <property type="molecule type" value="Genomic_DNA"/>
</dbReference>
<evidence type="ECO:0000313" key="9">
    <source>
        <dbReference type="Proteomes" id="UP000600449"/>
    </source>
</evidence>
<sequence length="402" mass="42655">MDAPAPHTRADERRERIPTLGLVAATAIVATAAFLRRPPRPGDGAPGEPDRPRGERPRDPGARADGASGKSGRSRARPSKTPDREADRDPARGRHAATPSQIPRAGWLDISKRVFTEFSRDRLMAVAAGVTFYALLALFPAIAAFVSLYGLFFSPEEVSRQVASLSGVIPSGAVEVIEGEVERVAAQGGGSLTLGFVGGLLLTLWSANSGMKAIFDALNVAYDEEEARGFLTLNALTLVFTLGALVIGGGLVAAVAVLPAVLAAVPLGAEIETLLRWLRFPIALVLVTGLLALIFRYGPSRTRARWRWVLWGAGIGAVAFVGFSMLFTWYVSNFGSYNATYGSLGAVVGFMVWIWLSTTIILLAAELNAEMERQTARDTTVPPDSPMGTRGAQAADSVAPSP</sequence>
<keyword evidence="2" id="KW-1003">Cell membrane</keyword>
<feature type="transmembrane region" description="Helical" evidence="7">
    <location>
        <begin position="277"/>
        <end position="296"/>
    </location>
</feature>
<organism evidence="8 9">
    <name type="scientific">Salinarimonas ramus</name>
    <dbReference type="NCBI Taxonomy" id="690164"/>
    <lineage>
        <taxon>Bacteria</taxon>
        <taxon>Pseudomonadati</taxon>
        <taxon>Pseudomonadota</taxon>
        <taxon>Alphaproteobacteria</taxon>
        <taxon>Hyphomicrobiales</taxon>
        <taxon>Salinarimonadaceae</taxon>
        <taxon>Salinarimonas</taxon>
    </lineage>
</organism>
<comment type="subcellular location">
    <subcellularLocation>
        <location evidence="1">Cell membrane</location>
        <topology evidence="1">Multi-pass membrane protein</topology>
    </subcellularLocation>
</comment>
<evidence type="ECO:0008006" key="10">
    <source>
        <dbReference type="Google" id="ProtNLM"/>
    </source>
</evidence>
<feature type="transmembrane region" description="Helical" evidence="7">
    <location>
        <begin position="123"/>
        <end position="152"/>
    </location>
</feature>
<feature type="transmembrane region" description="Helical" evidence="7">
    <location>
        <begin position="308"/>
        <end position="331"/>
    </location>
</feature>
<accession>A0A917Q5A4</accession>
<dbReference type="PANTHER" id="PTHR30213">
    <property type="entry name" value="INNER MEMBRANE PROTEIN YHJD"/>
    <property type="match status" value="1"/>
</dbReference>
<evidence type="ECO:0000256" key="2">
    <source>
        <dbReference type="ARBA" id="ARBA00022475"/>
    </source>
</evidence>
<feature type="compositionally biased region" description="Basic and acidic residues" evidence="6">
    <location>
        <begin position="80"/>
        <end position="92"/>
    </location>
</feature>
<feature type="transmembrane region" description="Helical" evidence="7">
    <location>
        <begin position="343"/>
        <end position="365"/>
    </location>
</feature>
<dbReference type="AlphaFoldDB" id="A0A917Q5A4"/>
<evidence type="ECO:0000256" key="5">
    <source>
        <dbReference type="ARBA" id="ARBA00023136"/>
    </source>
</evidence>
<name>A0A917Q5A4_9HYPH</name>
<evidence type="ECO:0000256" key="6">
    <source>
        <dbReference type="SAM" id="MobiDB-lite"/>
    </source>
</evidence>